<feature type="chain" id="PRO_5040736255" description="Secreted protein" evidence="2">
    <location>
        <begin position="21"/>
        <end position="449"/>
    </location>
</feature>
<evidence type="ECO:0000256" key="2">
    <source>
        <dbReference type="SAM" id="SignalP"/>
    </source>
</evidence>
<sequence length="449" mass="48464">MKNYTLSLCTVLSAAAVAIASCSAPTEEEKDSLHSHNHAHSEADHAHEHDHEHAHDHEHGHEHAGHSHEGFEAEEGETEVAQLPTRIVISHADGLSAYDAKTGKVIGEDKMNAFLRLSDAGDNRHVMVTKGDSFLTYDTGRITKGHGDHNHYYTAEPALGDAPIKAPHAGHVVHHDGFTALFSDGDGVAKIYKTEDIGKKDAQPVNTVDTGAAHHGVAVPLKDGSVVITKGTEDERHTIQHLDKEGKLLTETTKCPGVHGEAAAGNGNIFFGCEDGPVVFDGKKFHKVDASAYAGAGGYQRSGNAAGSEESDVILADNKTDKDAELERPTSVTLVDTKNFSAKKVDLDASYWFRSLARGPLGEALVLTTDGKLNVIDPDSGEITKQIDAITPWKENKEWQQPGPILQAADGYAFITDAQKKQLVVIDLLQEKEVNRFDLDIEPTEMTVL</sequence>
<feature type="region of interest" description="Disordered" evidence="1">
    <location>
        <begin position="28"/>
        <end position="80"/>
    </location>
</feature>
<dbReference type="InterPro" id="IPR015943">
    <property type="entry name" value="WD40/YVTN_repeat-like_dom_sf"/>
</dbReference>
<dbReference type="Gene3D" id="2.130.10.10">
    <property type="entry name" value="YVTN repeat-like/Quinoprotein amine dehydrogenase"/>
    <property type="match status" value="1"/>
</dbReference>
<dbReference type="PROSITE" id="PS51257">
    <property type="entry name" value="PROKAR_LIPOPROTEIN"/>
    <property type="match status" value="1"/>
</dbReference>
<dbReference type="InterPro" id="IPR011044">
    <property type="entry name" value="Quino_amine_DH_bsu"/>
</dbReference>
<evidence type="ECO:0008006" key="5">
    <source>
        <dbReference type="Google" id="ProtNLM"/>
    </source>
</evidence>
<keyword evidence="2" id="KW-0732">Signal</keyword>
<dbReference type="EMBL" id="JAKMUZ010000014">
    <property type="protein sequence ID" value="MCZ9296507.1"/>
    <property type="molecule type" value="Genomic_DNA"/>
</dbReference>
<feature type="signal peptide" evidence="2">
    <location>
        <begin position="1"/>
        <end position="20"/>
    </location>
</feature>
<gene>
    <name evidence="3" type="ORF">L8V22_08055</name>
</gene>
<dbReference type="RefSeq" id="WP_238801796.1">
    <property type="nucleotide sequence ID" value="NZ_JAKMUZ010000014.1"/>
</dbReference>
<feature type="compositionally biased region" description="Basic and acidic residues" evidence="1">
    <location>
        <begin position="31"/>
        <end position="71"/>
    </location>
</feature>
<name>A0A9X3LYX0_9CORY</name>
<dbReference type="AlphaFoldDB" id="A0A9X3LYX0"/>
<comment type="caution">
    <text evidence="3">The sequence shown here is derived from an EMBL/GenBank/DDBJ whole genome shotgun (WGS) entry which is preliminary data.</text>
</comment>
<evidence type="ECO:0000313" key="4">
    <source>
        <dbReference type="Proteomes" id="UP001146439"/>
    </source>
</evidence>
<protein>
    <recommendedName>
        <fullName evidence="5">Secreted protein</fullName>
    </recommendedName>
</protein>
<proteinExistence type="predicted"/>
<evidence type="ECO:0000256" key="1">
    <source>
        <dbReference type="SAM" id="MobiDB-lite"/>
    </source>
</evidence>
<evidence type="ECO:0000313" key="3">
    <source>
        <dbReference type="EMBL" id="MCZ9296507.1"/>
    </source>
</evidence>
<accession>A0A9X3LYX0</accession>
<dbReference type="SUPFAM" id="SSF50969">
    <property type="entry name" value="YVTN repeat-like/Quinoprotein amine dehydrogenase"/>
    <property type="match status" value="1"/>
</dbReference>
<organism evidence="3 4">
    <name type="scientific">Corynebacterium yonathiae</name>
    <dbReference type="NCBI Taxonomy" id="2913504"/>
    <lineage>
        <taxon>Bacteria</taxon>
        <taxon>Bacillati</taxon>
        <taxon>Actinomycetota</taxon>
        <taxon>Actinomycetes</taxon>
        <taxon>Mycobacteriales</taxon>
        <taxon>Corynebacteriaceae</taxon>
        <taxon>Corynebacterium</taxon>
    </lineage>
</organism>
<reference evidence="3" key="1">
    <citation type="submission" date="2022-02" db="EMBL/GenBank/DDBJ databases">
        <title>Corynebacterium sp. from urogenital microbiome.</title>
        <authorList>
            <person name="Cappelli E.A."/>
            <person name="Ribeiro T.G."/>
            <person name="Peixe L."/>
        </authorList>
    </citation>
    <scope>NUCLEOTIDE SEQUENCE</scope>
    <source>
        <strain evidence="3">C21Ua_68</strain>
    </source>
</reference>
<dbReference type="Proteomes" id="UP001146439">
    <property type="component" value="Unassembled WGS sequence"/>
</dbReference>